<name>A0ABQ3J935_9RHOB</name>
<reference evidence="3" key="1">
    <citation type="journal article" date="2019" name="Int. J. Syst. Evol. Microbiol.">
        <title>The Global Catalogue of Microorganisms (GCM) 10K type strain sequencing project: providing services to taxonomists for standard genome sequencing and annotation.</title>
        <authorList>
            <consortium name="The Broad Institute Genomics Platform"/>
            <consortium name="The Broad Institute Genome Sequencing Center for Infectious Disease"/>
            <person name="Wu L."/>
            <person name="Ma J."/>
        </authorList>
    </citation>
    <scope>NUCLEOTIDE SEQUENCE [LARGE SCALE GENOMIC DNA]</scope>
    <source>
        <strain evidence="3">KCTC 42443</strain>
    </source>
</reference>
<dbReference type="Proteomes" id="UP000609802">
    <property type="component" value="Unassembled WGS sequence"/>
</dbReference>
<evidence type="ECO:0000259" key="1">
    <source>
        <dbReference type="Pfam" id="PF14330"/>
    </source>
</evidence>
<proteinExistence type="predicted"/>
<comment type="caution">
    <text evidence="2">The sequence shown here is derived from an EMBL/GenBank/DDBJ whole genome shotgun (WGS) entry which is preliminary data.</text>
</comment>
<dbReference type="EMBL" id="BNCH01000010">
    <property type="protein sequence ID" value="GHF07951.1"/>
    <property type="molecule type" value="Genomic_DNA"/>
</dbReference>
<feature type="domain" description="DUF4387" evidence="1">
    <location>
        <begin position="4"/>
        <end position="94"/>
    </location>
</feature>
<sequence length="101" mass="11241">MTALKDIADKVRSKNAGPFWLTLDVFCGTEEAYQRISNGLDTDAVARLFGTDPTQLKRFDMPELNVVKFSLPRPAVQGTRADRDMHGASFAVLLGEVRIDR</sequence>
<organism evidence="2 3">
    <name type="scientific">Aliiroseovarius zhejiangensis</name>
    <dbReference type="NCBI Taxonomy" id="1632025"/>
    <lineage>
        <taxon>Bacteria</taxon>
        <taxon>Pseudomonadati</taxon>
        <taxon>Pseudomonadota</taxon>
        <taxon>Alphaproteobacteria</taxon>
        <taxon>Rhodobacterales</taxon>
        <taxon>Paracoccaceae</taxon>
        <taxon>Aliiroseovarius</taxon>
    </lineage>
</organism>
<dbReference type="InterPro" id="IPR025496">
    <property type="entry name" value="DUF4387"/>
</dbReference>
<dbReference type="RefSeq" id="WP_191287480.1">
    <property type="nucleotide sequence ID" value="NZ_BNCH01000010.1"/>
</dbReference>
<evidence type="ECO:0000313" key="2">
    <source>
        <dbReference type="EMBL" id="GHF07951.1"/>
    </source>
</evidence>
<dbReference type="Pfam" id="PF14330">
    <property type="entry name" value="DUF4387"/>
    <property type="match status" value="1"/>
</dbReference>
<gene>
    <name evidence="2" type="ORF">GCM10016455_31220</name>
</gene>
<accession>A0ABQ3J935</accession>
<protein>
    <recommendedName>
        <fullName evidence="1">DUF4387 domain-containing protein</fullName>
    </recommendedName>
</protein>
<evidence type="ECO:0000313" key="3">
    <source>
        <dbReference type="Proteomes" id="UP000609802"/>
    </source>
</evidence>
<keyword evidence="3" id="KW-1185">Reference proteome</keyword>